<evidence type="ECO:0000313" key="2">
    <source>
        <dbReference type="EMBL" id="KAL3795250.1"/>
    </source>
</evidence>
<keyword evidence="3" id="KW-1185">Reference proteome</keyword>
<feature type="compositionally biased region" description="Basic and acidic residues" evidence="1">
    <location>
        <begin position="267"/>
        <end position="282"/>
    </location>
</feature>
<reference evidence="2 3" key="1">
    <citation type="journal article" date="2020" name="G3 (Bethesda)">
        <title>Improved Reference Genome for Cyclotella cryptica CCMP332, a Model for Cell Wall Morphogenesis, Salinity Adaptation, and Lipid Production in Diatoms (Bacillariophyta).</title>
        <authorList>
            <person name="Roberts W.R."/>
            <person name="Downey K.M."/>
            <person name="Ruck E.C."/>
            <person name="Traller J.C."/>
            <person name="Alverson A.J."/>
        </authorList>
    </citation>
    <scope>NUCLEOTIDE SEQUENCE [LARGE SCALE GENOMIC DNA]</scope>
    <source>
        <strain evidence="2 3">CCMP332</strain>
    </source>
</reference>
<dbReference type="Proteomes" id="UP001516023">
    <property type="component" value="Unassembled WGS sequence"/>
</dbReference>
<feature type="compositionally biased region" description="Low complexity" evidence="1">
    <location>
        <begin position="232"/>
        <end position="246"/>
    </location>
</feature>
<evidence type="ECO:0000313" key="3">
    <source>
        <dbReference type="Proteomes" id="UP001516023"/>
    </source>
</evidence>
<feature type="compositionally biased region" description="Acidic residues" evidence="1">
    <location>
        <begin position="247"/>
        <end position="258"/>
    </location>
</feature>
<gene>
    <name evidence="2" type="ORF">HJC23_008335</name>
</gene>
<feature type="compositionally biased region" description="Low complexity" evidence="1">
    <location>
        <begin position="283"/>
        <end position="292"/>
    </location>
</feature>
<evidence type="ECO:0000256" key="1">
    <source>
        <dbReference type="SAM" id="MobiDB-lite"/>
    </source>
</evidence>
<protein>
    <submittedName>
        <fullName evidence="2">Uncharacterized protein</fullName>
    </submittedName>
</protein>
<dbReference type="AlphaFoldDB" id="A0ABD3Q4Z8"/>
<comment type="caution">
    <text evidence="2">The sequence shown here is derived from an EMBL/GenBank/DDBJ whole genome shotgun (WGS) entry which is preliminary data.</text>
</comment>
<proteinExistence type="predicted"/>
<sequence>MSSLLLRQSRATVSAARCISTGHLTRCARGSGRMVHHTALDYNRWHESSTLRQRATIAPFSSNGYISSVHCSPFSSLVADYEDQDDDEPVLPTRHSSKLPPKVCHPSLLRSEVESLFNAPIGSLITYQPHEKKHQLRSVQEEIEHAYYASDAVVQRVEYLLRGLNAQVSNESYVTKAVSQGVMAMDAGNGENTLSRQECFRVMMDLINRMDEEGQAFVEMRKRVRSQLEGVSSRTSSDGSSSSSSDSSDDEDDDVDEESLNKFTQYTEDRMRSAGFSTRDKSSSTSGTNPVSSDEDSNDEEIQLNPEDYQFGAPPGLTVHMYDLLLDALACLCKEQYSPNGPGDVDLIDLMGEESPPEFAKDILDGVLNTHWMDGGDIGLGSAADANNALNKIAQGIGVGAGTGAGSLAHYTAMKFDVRTCPTPMTFNAVLRIAAEFDYKAHATMVENAKVLSGTSLKRTKNDEKQLKMEQERLRDITIDAAFSTFTRMKHCAAMTLRSIKNSTKNATSRSALKRQAKMLELGKTSTKSRDIISGRNSATYSYLLQTVKNCVPASISRGNIAFGLYHKACVQEGVMDYALVKTMMGMGGYNNDEISDGDGTKTGEITAPPPPISNGPLFDNFMQQELGTGAAVALEKGRQLRQDRNYKLRRHVDWDDTY</sequence>
<accession>A0ABD3Q4Z8</accession>
<dbReference type="EMBL" id="JABMIG020000073">
    <property type="protein sequence ID" value="KAL3795250.1"/>
    <property type="molecule type" value="Genomic_DNA"/>
</dbReference>
<feature type="region of interest" description="Disordered" evidence="1">
    <location>
        <begin position="226"/>
        <end position="300"/>
    </location>
</feature>
<name>A0ABD3Q4Z8_9STRA</name>
<organism evidence="2 3">
    <name type="scientific">Cyclotella cryptica</name>
    <dbReference type="NCBI Taxonomy" id="29204"/>
    <lineage>
        <taxon>Eukaryota</taxon>
        <taxon>Sar</taxon>
        <taxon>Stramenopiles</taxon>
        <taxon>Ochrophyta</taxon>
        <taxon>Bacillariophyta</taxon>
        <taxon>Coscinodiscophyceae</taxon>
        <taxon>Thalassiosirophycidae</taxon>
        <taxon>Stephanodiscales</taxon>
        <taxon>Stephanodiscaceae</taxon>
        <taxon>Cyclotella</taxon>
    </lineage>
</organism>